<dbReference type="EMBL" id="BMAO01033599">
    <property type="protein sequence ID" value="GFQ90620.1"/>
    <property type="molecule type" value="Genomic_DNA"/>
</dbReference>
<dbReference type="OrthoDB" id="6430980at2759"/>
<gene>
    <name evidence="2" type="primary">AVEN_116101_1</name>
    <name evidence="2" type="ORF">TNCT_731201</name>
</gene>
<accession>A0A8X6KXZ5</accession>
<dbReference type="AlphaFoldDB" id="A0A8X6KXZ5"/>
<evidence type="ECO:0000256" key="1">
    <source>
        <dbReference type="SAM" id="SignalP"/>
    </source>
</evidence>
<evidence type="ECO:0000313" key="3">
    <source>
        <dbReference type="Proteomes" id="UP000887116"/>
    </source>
</evidence>
<keyword evidence="3" id="KW-1185">Reference proteome</keyword>
<reference evidence="2" key="1">
    <citation type="submission" date="2020-07" db="EMBL/GenBank/DDBJ databases">
        <title>Multicomponent nature underlies the extraordinary mechanical properties of spider dragline silk.</title>
        <authorList>
            <person name="Kono N."/>
            <person name="Nakamura H."/>
            <person name="Mori M."/>
            <person name="Yoshida Y."/>
            <person name="Ohtoshi R."/>
            <person name="Malay A.D."/>
            <person name="Moran D.A.P."/>
            <person name="Tomita M."/>
            <person name="Numata K."/>
            <person name="Arakawa K."/>
        </authorList>
    </citation>
    <scope>NUCLEOTIDE SEQUENCE</scope>
</reference>
<comment type="caution">
    <text evidence="2">The sequence shown here is derived from an EMBL/GenBank/DDBJ whole genome shotgun (WGS) entry which is preliminary data.</text>
</comment>
<proteinExistence type="predicted"/>
<evidence type="ECO:0000313" key="2">
    <source>
        <dbReference type="EMBL" id="GFQ90620.1"/>
    </source>
</evidence>
<sequence>MLALTVTVASTFLSLVTAASSDTLLNMRATEVGIKTSPSKEKDNVFDESVITSNLIEKPEGISSKTFKSNTAKKVCHIYVYIKGTTISKEGVSVPLKFKITESNDEESPAGGRKVLSPPEINHKLTPLTTSLFTRNRHNLLDSSPFGLGSGILGIGAFDLGHGLGHFGLR</sequence>
<protein>
    <submittedName>
        <fullName evidence="2">Uncharacterized protein</fullName>
    </submittedName>
</protein>
<dbReference type="Proteomes" id="UP000887116">
    <property type="component" value="Unassembled WGS sequence"/>
</dbReference>
<name>A0A8X6KXZ5_TRICU</name>
<organism evidence="2 3">
    <name type="scientific">Trichonephila clavata</name>
    <name type="common">Joro spider</name>
    <name type="synonym">Nephila clavata</name>
    <dbReference type="NCBI Taxonomy" id="2740835"/>
    <lineage>
        <taxon>Eukaryota</taxon>
        <taxon>Metazoa</taxon>
        <taxon>Ecdysozoa</taxon>
        <taxon>Arthropoda</taxon>
        <taxon>Chelicerata</taxon>
        <taxon>Arachnida</taxon>
        <taxon>Araneae</taxon>
        <taxon>Araneomorphae</taxon>
        <taxon>Entelegynae</taxon>
        <taxon>Araneoidea</taxon>
        <taxon>Nephilidae</taxon>
        <taxon>Trichonephila</taxon>
    </lineage>
</organism>
<feature type="signal peptide" evidence="1">
    <location>
        <begin position="1"/>
        <end position="18"/>
    </location>
</feature>
<feature type="chain" id="PRO_5036483697" evidence="1">
    <location>
        <begin position="19"/>
        <end position="170"/>
    </location>
</feature>
<keyword evidence="1" id="KW-0732">Signal</keyword>